<evidence type="ECO:0000256" key="2">
    <source>
        <dbReference type="ARBA" id="ARBA00022448"/>
    </source>
</evidence>
<comment type="subcellular location">
    <subcellularLocation>
        <location evidence="8">Cell outer membrane</location>
    </subcellularLocation>
    <subcellularLocation>
        <location evidence="1">Membrane</location>
    </subcellularLocation>
</comment>
<dbReference type="Pfam" id="PF03958">
    <property type="entry name" value="Secretin_N"/>
    <property type="match status" value="1"/>
</dbReference>
<evidence type="ECO:0000256" key="9">
    <source>
        <dbReference type="SAM" id="SignalP"/>
    </source>
</evidence>
<dbReference type="InterPro" id="IPR021731">
    <property type="entry name" value="AMIN_dom"/>
</dbReference>
<dbReference type="InterPro" id="IPR005644">
    <property type="entry name" value="NolW-like"/>
</dbReference>
<dbReference type="Gene3D" id="3.30.1370.120">
    <property type="match status" value="1"/>
</dbReference>
<evidence type="ECO:0000259" key="10">
    <source>
        <dbReference type="SMART" id="SM00965"/>
    </source>
</evidence>
<dbReference type="InterPro" id="IPR013355">
    <property type="entry name" value="Pilus_4_PilQ"/>
</dbReference>
<evidence type="ECO:0000256" key="8">
    <source>
        <dbReference type="RuleBase" id="RU004004"/>
    </source>
</evidence>
<evidence type="ECO:0000256" key="1">
    <source>
        <dbReference type="ARBA" id="ARBA00004370"/>
    </source>
</evidence>
<keyword evidence="4" id="KW-0653">Protein transport</keyword>
<feature type="signal peptide" evidence="9">
    <location>
        <begin position="1"/>
        <end position="30"/>
    </location>
</feature>
<dbReference type="Proteomes" id="UP000255230">
    <property type="component" value="Unassembled WGS sequence"/>
</dbReference>
<evidence type="ECO:0000313" key="12">
    <source>
        <dbReference type="Proteomes" id="UP000255230"/>
    </source>
</evidence>
<dbReference type="InterPro" id="IPR011662">
    <property type="entry name" value="Secretin/TonB_short_N"/>
</dbReference>
<evidence type="ECO:0000313" key="11">
    <source>
        <dbReference type="EMBL" id="STY97915.1"/>
    </source>
</evidence>
<dbReference type="InterPro" id="IPR004846">
    <property type="entry name" value="T2SS/T3SS_dom"/>
</dbReference>
<dbReference type="EMBL" id="UGPY01000001">
    <property type="protein sequence ID" value="STY97915.1"/>
    <property type="molecule type" value="Genomic_DNA"/>
</dbReference>
<dbReference type="Gene3D" id="3.30.1370.130">
    <property type="match status" value="1"/>
</dbReference>
<evidence type="ECO:0000256" key="6">
    <source>
        <dbReference type="ARBA" id="ARBA00023237"/>
    </source>
</evidence>
<reference evidence="11 12" key="1">
    <citation type="submission" date="2018-06" db="EMBL/GenBank/DDBJ databases">
        <authorList>
            <consortium name="Pathogen Informatics"/>
            <person name="Doyle S."/>
        </authorList>
    </citation>
    <scope>NUCLEOTIDE SEQUENCE [LARGE SCALE GENOMIC DNA]</scope>
    <source>
        <strain evidence="11 12">NCTC10465</strain>
    </source>
</reference>
<dbReference type="PANTHER" id="PTHR30604">
    <property type="entry name" value="PROTEIN TRANSPORT PROTEIN HOFQ"/>
    <property type="match status" value="1"/>
</dbReference>
<organism evidence="11 12">
    <name type="scientific">Faucicola osloensis</name>
    <name type="common">Moraxella osloensis</name>
    <dbReference type="NCBI Taxonomy" id="34062"/>
    <lineage>
        <taxon>Bacteria</taxon>
        <taxon>Pseudomonadati</taxon>
        <taxon>Pseudomonadota</taxon>
        <taxon>Gammaproteobacteria</taxon>
        <taxon>Moraxellales</taxon>
        <taxon>Moraxellaceae</taxon>
        <taxon>Faucicola</taxon>
    </lineage>
</organism>
<name>A0A378QBA5_FAUOS</name>
<keyword evidence="2 8" id="KW-0813">Transport</keyword>
<dbReference type="RefSeq" id="WP_062334131.1">
    <property type="nucleotide sequence ID" value="NZ_CBCRZU010000002.1"/>
</dbReference>
<dbReference type="InterPro" id="IPR001775">
    <property type="entry name" value="GspD/PilQ"/>
</dbReference>
<evidence type="ECO:0000256" key="3">
    <source>
        <dbReference type="ARBA" id="ARBA00022729"/>
    </source>
</evidence>
<dbReference type="GO" id="GO:0009279">
    <property type="term" value="C:cell outer membrane"/>
    <property type="evidence" value="ECO:0007669"/>
    <property type="project" value="UniProtKB-SubCell"/>
</dbReference>
<dbReference type="SMART" id="SM00965">
    <property type="entry name" value="STN"/>
    <property type="match status" value="1"/>
</dbReference>
<dbReference type="Gene3D" id="2.60.40.3470">
    <property type="match status" value="1"/>
</dbReference>
<keyword evidence="5" id="KW-0472">Membrane</keyword>
<keyword evidence="12" id="KW-1185">Reference proteome</keyword>
<dbReference type="Pfam" id="PF07660">
    <property type="entry name" value="STN"/>
    <property type="match status" value="1"/>
</dbReference>
<protein>
    <submittedName>
        <fullName evidence="11">Type IV pilus biogenesis and competence protein pilQ</fullName>
    </submittedName>
</protein>
<dbReference type="InterPro" id="IPR051808">
    <property type="entry name" value="Type_IV_pilus_biogenesis"/>
</dbReference>
<dbReference type="Pfam" id="PF11741">
    <property type="entry name" value="AMIN"/>
    <property type="match status" value="2"/>
</dbReference>
<evidence type="ECO:0000256" key="4">
    <source>
        <dbReference type="ARBA" id="ARBA00022927"/>
    </source>
</evidence>
<sequence>MNFNAYPFRTSTSKLAVAMSAMLVSSSVFAADTIRNISVTTPSAMLTELNIDFANSAVTPTAYELTSPTRLVLDFPNVNNQIASRMQTYNKGYVNNVTTLTNDSMTRMIIELSNQATYSTRVVNNRLVVSIQPKGSTPAVTTPAITTPAITTVATNPAIVTPVVTSPVVENQPAVVVTEPVPAPVIVTPPPVVVQTPPPVAVVTQTPKVAPPANTMVVKVNPLLNPAAAVVQQYNYDGLAAINFNGTSNGGGNVSINLVNDSIPVDVQRMGDELVIRLTGATIPSRLQKQMTVGNGLVRDVIATNQGRNGVIRITMTGDYDYKAFQTGNQLNINIDPPKRLREPTIEERTYSGAPLSLEFQDVSVRTILEVLAQHTNTNIVASDSVSGNITLRLINVPWDQALDIILKSKNLDKRVNGNVIWVAPAAELAKQEADELKAQQEKKVLDPLRTEYIRLNYAKAENVRTLIEAGRATSDRSSGSTSLLTDRGTVTIDNRTNTLIVKDTAETISNIRDLISKIDIAVKQVMIEARIVSATDTFSKELGVKWGILSQGAASNRNLLVGGNLSTIDKLKTYTTATNADGTTYPVYSGLTAANNLSVNLGAANPAGQIAFGLLSISDLLLDLELSAMQADNKGEVISSPKILTSDKQTAKVLSGTKIPFKKDTSSGATAIEWIDAALVLEVTPNITPEGRIGMALNIENGSPTSSPTGELAVNLDSIKTDVVVDDGQTVVLGGVFKNTASNGVTKVPFLGDLPYVDRFFKRDVKLNNKQELLIFVTPKLVNDTGRIN</sequence>
<dbReference type="PRINTS" id="PR00811">
    <property type="entry name" value="BCTERIALGSPD"/>
</dbReference>
<dbReference type="GO" id="GO:0009306">
    <property type="term" value="P:protein secretion"/>
    <property type="evidence" value="ECO:0007669"/>
    <property type="project" value="InterPro"/>
</dbReference>
<feature type="chain" id="PRO_5016813551" evidence="9">
    <location>
        <begin position="31"/>
        <end position="790"/>
    </location>
</feature>
<dbReference type="PANTHER" id="PTHR30604:SF1">
    <property type="entry name" value="DNA UTILIZATION PROTEIN HOFQ"/>
    <property type="match status" value="1"/>
</dbReference>
<dbReference type="AlphaFoldDB" id="A0A378QBA5"/>
<keyword evidence="6" id="KW-0998">Cell outer membrane</keyword>
<accession>A0A378QBA5</accession>
<dbReference type="Gene3D" id="2.60.40.3500">
    <property type="match status" value="1"/>
</dbReference>
<gene>
    <name evidence="11" type="primary">pilQ</name>
    <name evidence="11" type="ORF">NCTC10465_01712</name>
</gene>
<evidence type="ECO:0000256" key="5">
    <source>
        <dbReference type="ARBA" id="ARBA00023136"/>
    </source>
</evidence>
<dbReference type="Pfam" id="PF00263">
    <property type="entry name" value="Secretin"/>
    <property type="match status" value="1"/>
</dbReference>
<dbReference type="NCBIfam" id="TIGR02515">
    <property type="entry name" value="IV_pilus_PilQ"/>
    <property type="match status" value="1"/>
</dbReference>
<dbReference type="KEGG" id="mos:AXE82_09620"/>
<evidence type="ECO:0000256" key="7">
    <source>
        <dbReference type="RuleBase" id="RU004003"/>
    </source>
</evidence>
<dbReference type="InterPro" id="IPR038591">
    <property type="entry name" value="NolW-like_sf"/>
</dbReference>
<comment type="similarity">
    <text evidence="7">Belongs to the bacterial secretin family.</text>
</comment>
<feature type="domain" description="Secretin/TonB short N-terminal" evidence="10">
    <location>
        <begin position="378"/>
        <end position="426"/>
    </location>
</feature>
<keyword evidence="3 9" id="KW-0732">Signal</keyword>
<dbReference type="GeneID" id="35778074"/>
<proteinExistence type="inferred from homology"/>